<evidence type="ECO:0000256" key="2">
    <source>
        <dbReference type="ARBA" id="ARBA00023043"/>
    </source>
</evidence>
<feature type="repeat" description="ANK" evidence="3">
    <location>
        <begin position="822"/>
        <end position="843"/>
    </location>
</feature>
<evidence type="ECO:0000259" key="4">
    <source>
        <dbReference type="Pfam" id="PF22939"/>
    </source>
</evidence>
<dbReference type="OrthoDB" id="195446at2759"/>
<dbReference type="InterPro" id="IPR027417">
    <property type="entry name" value="P-loop_NTPase"/>
</dbReference>
<evidence type="ECO:0000256" key="1">
    <source>
        <dbReference type="ARBA" id="ARBA00022737"/>
    </source>
</evidence>
<dbReference type="SUPFAM" id="SSF52540">
    <property type="entry name" value="P-loop containing nucleoside triphosphate hydrolases"/>
    <property type="match status" value="1"/>
</dbReference>
<dbReference type="STRING" id="576137.A0A1L7WJI6"/>
<dbReference type="InterPro" id="IPR056884">
    <property type="entry name" value="NPHP3-like_N"/>
</dbReference>
<dbReference type="InterPro" id="IPR002110">
    <property type="entry name" value="Ankyrin_rpt"/>
</dbReference>
<feature type="repeat" description="ANK" evidence="3">
    <location>
        <begin position="788"/>
        <end position="821"/>
    </location>
</feature>
<accession>A0A1L7WJI6</accession>
<keyword evidence="7" id="KW-1185">Reference proteome</keyword>
<proteinExistence type="predicted"/>
<protein>
    <submittedName>
        <fullName evidence="6">Related to ankyrin</fullName>
    </submittedName>
</protein>
<evidence type="ECO:0000313" key="7">
    <source>
        <dbReference type="Proteomes" id="UP000184330"/>
    </source>
</evidence>
<evidence type="ECO:0000313" key="6">
    <source>
        <dbReference type="EMBL" id="CZR52936.1"/>
    </source>
</evidence>
<dbReference type="SUPFAM" id="SSF48403">
    <property type="entry name" value="Ankyrin repeat"/>
    <property type="match status" value="2"/>
</dbReference>
<feature type="repeat" description="ANK" evidence="3">
    <location>
        <begin position="1105"/>
        <end position="1138"/>
    </location>
</feature>
<organism evidence="6 7">
    <name type="scientific">Phialocephala subalpina</name>
    <dbReference type="NCBI Taxonomy" id="576137"/>
    <lineage>
        <taxon>Eukaryota</taxon>
        <taxon>Fungi</taxon>
        <taxon>Dikarya</taxon>
        <taxon>Ascomycota</taxon>
        <taxon>Pezizomycotina</taxon>
        <taxon>Leotiomycetes</taxon>
        <taxon>Helotiales</taxon>
        <taxon>Mollisiaceae</taxon>
        <taxon>Phialocephala</taxon>
        <taxon>Phialocephala fortinii species complex</taxon>
    </lineage>
</organism>
<gene>
    <name evidence="6" type="ORF">PAC_02814</name>
</gene>
<dbReference type="Pfam" id="PF24883">
    <property type="entry name" value="NPHP3_N"/>
    <property type="match status" value="1"/>
</dbReference>
<dbReference type="PANTHER" id="PTHR24198:SF165">
    <property type="entry name" value="ANKYRIN REPEAT-CONTAINING PROTEIN-RELATED"/>
    <property type="match status" value="1"/>
</dbReference>
<feature type="repeat" description="ANK" evidence="3">
    <location>
        <begin position="993"/>
        <end position="1026"/>
    </location>
</feature>
<feature type="repeat" description="ANK" evidence="3">
    <location>
        <begin position="959"/>
        <end position="992"/>
    </location>
</feature>
<feature type="repeat" description="ANK" evidence="3">
    <location>
        <begin position="890"/>
        <end position="911"/>
    </location>
</feature>
<dbReference type="Pfam" id="PF12796">
    <property type="entry name" value="Ank_2"/>
    <property type="match status" value="4"/>
</dbReference>
<feature type="domain" description="Nephrocystin 3-like N-terminal" evidence="5">
    <location>
        <begin position="252"/>
        <end position="417"/>
    </location>
</feature>
<dbReference type="AlphaFoldDB" id="A0A1L7WJI6"/>
<dbReference type="EMBL" id="FJOG01000003">
    <property type="protein sequence ID" value="CZR52936.1"/>
    <property type="molecule type" value="Genomic_DNA"/>
</dbReference>
<feature type="repeat" description="ANK" evidence="3">
    <location>
        <begin position="742"/>
        <end position="763"/>
    </location>
</feature>
<dbReference type="InterPro" id="IPR054471">
    <property type="entry name" value="GPIID_WHD"/>
</dbReference>
<dbReference type="Proteomes" id="UP000184330">
    <property type="component" value="Unassembled WGS sequence"/>
</dbReference>
<keyword evidence="2 3" id="KW-0040">ANK repeat</keyword>
<dbReference type="Gene3D" id="3.40.50.300">
    <property type="entry name" value="P-loop containing nucleotide triphosphate hydrolases"/>
    <property type="match status" value="1"/>
</dbReference>
<name>A0A1L7WJI6_9HELO</name>
<evidence type="ECO:0000259" key="5">
    <source>
        <dbReference type="Pfam" id="PF24883"/>
    </source>
</evidence>
<evidence type="ECO:0000256" key="3">
    <source>
        <dbReference type="PROSITE-ProRule" id="PRU00023"/>
    </source>
</evidence>
<dbReference type="SMART" id="SM00248">
    <property type="entry name" value="ANK"/>
    <property type="match status" value="11"/>
</dbReference>
<feature type="domain" description="GPI inositol-deacylase winged helix" evidence="4">
    <location>
        <begin position="528"/>
        <end position="606"/>
    </location>
</feature>
<reference evidence="6 7" key="1">
    <citation type="submission" date="2016-03" db="EMBL/GenBank/DDBJ databases">
        <authorList>
            <person name="Ploux O."/>
        </authorList>
    </citation>
    <scope>NUCLEOTIDE SEQUENCE [LARGE SCALE GENOMIC DNA]</scope>
    <source>
        <strain evidence="6 7">UAMH 11012</strain>
    </source>
</reference>
<feature type="repeat" description="ANK" evidence="3">
    <location>
        <begin position="856"/>
        <end position="889"/>
    </location>
</feature>
<dbReference type="PROSITE" id="PS50297">
    <property type="entry name" value="ANK_REP_REGION"/>
    <property type="match status" value="10"/>
</dbReference>
<dbReference type="Pfam" id="PF00023">
    <property type="entry name" value="Ank"/>
    <property type="match status" value="1"/>
</dbReference>
<dbReference type="PROSITE" id="PS50088">
    <property type="entry name" value="ANK_REPEAT"/>
    <property type="match status" value="10"/>
</dbReference>
<keyword evidence="1" id="KW-0677">Repeat</keyword>
<dbReference type="PANTHER" id="PTHR24198">
    <property type="entry name" value="ANKYRIN REPEAT AND PROTEIN KINASE DOMAIN-CONTAINING PROTEIN"/>
    <property type="match status" value="1"/>
</dbReference>
<dbReference type="Gene3D" id="1.25.40.20">
    <property type="entry name" value="Ankyrin repeat-containing domain"/>
    <property type="match status" value="5"/>
</dbReference>
<sequence>MRTGLLDVANASSPSLPGGLGFSLVRLTADDISAKPASNLPSFFTSLSLLSRVHNRAALEIAMSFGYSIGDCIAICQLANQLRERFADAPSQFRAISHEVTGLSNVLQDIERVLSQQVLTDWQKKALASVLEECHNVLIALGKVVDENYHLNLSNVRGFRDKSRRAWKRLTWEPEDIQELRSRVALNVGLLSAFNGSLMSKVTLATKDEVERLHTRQDMRERHEEHQAILDWLTPIDYAAQQQDFISRRQAGTGQWLLDSKEFQSWLSTGKQTLFCPGIPGAGKTILTSIVVEELTTRFSHDPTIRIAYIYCNFRRQEEQKIDNLLASLLKQLAESQPSLPSTVKELYDRHKTKRTWPSLDEISRSLQGVTTLYSRVFIIIDALDECQVSHGYRKRFLSEMFSLQTKSGANLFTTSRFIPEITEKFNEGLQLEIRASNQDVRRYLDGHMSQLPGCVLRSSDLQDEIKIGIVKAVDGMFLLAQLHLDSLKGKKSPKAIRTALKKFPTGSEAYDYAYKDAMERIEGQLSDEEELAKQVLSWITCAKRPLTTSELEHALAVEISESQLDIENLCRAEDMVSICAGLVTVDEESRIIRLVHYTAQEYFERTQRQWFPDAQTNITKTCVTYLSFDEFESGICQTDREFEQRLQLNKLYEYAAHNWGHHTREASTLIPEVVSFLERNAQVKASSQGLLAEKRHPYHREYSQEFPKDMTGLHLAAYFGIEAVVQLLLAKQVDADSKDKYGRTPLSWAAENGHESVVQLLLATEKVDADSKDTRYEKADADSKDVDGRTPLSWAAERGHKGMVKLLLATQKADADSKDEDGRTPLSWAAERGRESMVKLLLATEKADAHSKDVDGRTPLSWAAENGHEGMVQLLLAKQGVNADSKDRYGRTPLLFAAANGHGGVVQLLLATEKVNADSKDTIYGRTPLLFAAERGYESVVQLLLAKQVDADSKDTRYGRTPLSFAAESGHESIVQLLLATKGVDADSKDKYGRTPLSFAAENGHESIFKLLLATKGVDADSKDGIFKLLLAIEKVDADSKDSNGRTPLSRAAAARDREGRLECLWPVRCRSNAAVADSESGHEGVVQLLLATKGVDADSKDKYGRTPLSWAAENGHEGMVQLLLATEKADADSKDEDGRTPLSFAAHRGQAVVKLLRKDIG</sequence>
<dbReference type="InterPro" id="IPR036770">
    <property type="entry name" value="Ankyrin_rpt-contain_sf"/>
</dbReference>
<feature type="repeat" description="ANK" evidence="3">
    <location>
        <begin position="925"/>
        <end position="957"/>
    </location>
</feature>
<dbReference type="Pfam" id="PF22939">
    <property type="entry name" value="WHD_GPIID"/>
    <property type="match status" value="1"/>
</dbReference>
<feature type="repeat" description="ANK" evidence="3">
    <location>
        <begin position="709"/>
        <end position="741"/>
    </location>
</feature>